<dbReference type="Proteomes" id="UP000309997">
    <property type="component" value="Unassembled WGS sequence"/>
</dbReference>
<evidence type="ECO:0000313" key="1">
    <source>
        <dbReference type="EMBL" id="KAL3566588.1"/>
    </source>
</evidence>
<accession>A0ACC4AK65</accession>
<evidence type="ECO:0000313" key="2">
    <source>
        <dbReference type="Proteomes" id="UP000309997"/>
    </source>
</evidence>
<sequence length="102" mass="11197">MKEGRENKERESNASLLVRSHTIQRHEAASSVRSLPVLKMSSMRLHALPIIGFMFLALLEFGFGQGTAPSPAEGPSNDGKTIDQGIAYILLMLALAITYLFH</sequence>
<keyword evidence="2" id="KW-1185">Reference proteome</keyword>
<protein>
    <submittedName>
        <fullName evidence="1">Uncharacterized protein</fullName>
    </submittedName>
</protein>
<comment type="caution">
    <text evidence="1">The sequence shown here is derived from an EMBL/GenBank/DDBJ whole genome shotgun (WGS) entry which is preliminary data.</text>
</comment>
<name>A0ACC4AK65_POPAL</name>
<dbReference type="EMBL" id="RCHU02000018">
    <property type="protein sequence ID" value="KAL3566588.1"/>
    <property type="molecule type" value="Genomic_DNA"/>
</dbReference>
<reference evidence="1 2" key="1">
    <citation type="journal article" date="2024" name="Plant Biotechnol. J.">
        <title>Genome and CRISPR/Cas9 system of a widespread forest tree (Populus alba) in the world.</title>
        <authorList>
            <person name="Liu Y.J."/>
            <person name="Jiang P.F."/>
            <person name="Han X.M."/>
            <person name="Li X.Y."/>
            <person name="Wang H.M."/>
            <person name="Wang Y.J."/>
            <person name="Wang X.X."/>
            <person name="Zeng Q.Y."/>
        </authorList>
    </citation>
    <scope>NUCLEOTIDE SEQUENCE [LARGE SCALE GENOMIC DNA]</scope>
    <source>
        <strain evidence="2">cv. PAL-ZL1</strain>
    </source>
</reference>
<gene>
    <name evidence="1" type="ORF">D5086_032003</name>
</gene>
<organism evidence="1 2">
    <name type="scientific">Populus alba</name>
    <name type="common">White poplar</name>
    <dbReference type="NCBI Taxonomy" id="43335"/>
    <lineage>
        <taxon>Eukaryota</taxon>
        <taxon>Viridiplantae</taxon>
        <taxon>Streptophyta</taxon>
        <taxon>Embryophyta</taxon>
        <taxon>Tracheophyta</taxon>
        <taxon>Spermatophyta</taxon>
        <taxon>Magnoliopsida</taxon>
        <taxon>eudicotyledons</taxon>
        <taxon>Gunneridae</taxon>
        <taxon>Pentapetalae</taxon>
        <taxon>rosids</taxon>
        <taxon>fabids</taxon>
        <taxon>Malpighiales</taxon>
        <taxon>Salicaceae</taxon>
        <taxon>Saliceae</taxon>
        <taxon>Populus</taxon>
    </lineage>
</organism>
<proteinExistence type="predicted"/>